<evidence type="ECO:0000313" key="4">
    <source>
        <dbReference type="Proteomes" id="UP000315364"/>
    </source>
</evidence>
<evidence type="ECO:0000259" key="2">
    <source>
        <dbReference type="Pfam" id="PF07992"/>
    </source>
</evidence>
<dbReference type="EMBL" id="CP042304">
    <property type="protein sequence ID" value="QDZ09745.1"/>
    <property type="molecule type" value="Genomic_DNA"/>
</dbReference>
<dbReference type="PANTHER" id="PTHR42949">
    <property type="entry name" value="ANAEROBIC GLYCEROL-3-PHOSPHATE DEHYDROGENASE SUBUNIT B"/>
    <property type="match status" value="1"/>
</dbReference>
<dbReference type="InterPro" id="IPR023753">
    <property type="entry name" value="FAD/NAD-binding_dom"/>
</dbReference>
<proteinExistence type="predicted"/>
<feature type="domain" description="FAD/NAD(P)-binding" evidence="2">
    <location>
        <begin position="4"/>
        <end position="184"/>
    </location>
</feature>
<organism evidence="3 4">
    <name type="scientific">Devosia ginsengisoli</name>
    <dbReference type="NCBI Taxonomy" id="400770"/>
    <lineage>
        <taxon>Bacteria</taxon>
        <taxon>Pseudomonadati</taxon>
        <taxon>Pseudomonadota</taxon>
        <taxon>Alphaproteobacteria</taxon>
        <taxon>Hyphomicrobiales</taxon>
        <taxon>Devosiaceae</taxon>
        <taxon>Devosia</taxon>
    </lineage>
</organism>
<dbReference type="InterPro" id="IPR051691">
    <property type="entry name" value="Metab_Enz_Cyan_OpOx_G3PDH"/>
</dbReference>
<dbReference type="OrthoDB" id="9801699at2"/>
<dbReference type="SUPFAM" id="SSF51905">
    <property type="entry name" value="FAD/NAD(P)-binding domain"/>
    <property type="match status" value="1"/>
</dbReference>
<sequence length="437" mass="45245">MSAEVLVIGGGPAGISAALELARAGLRVTLCEQGPRLGGAIHRQPDDPARPLRVPRAQKRRWHSLSAELAASNIEILCRHIFAGIEGSGAVLLEDRVNARLVTRRPAALVLALGAVERVTPIPGWQLPGVITAGGLQMMLKATGAAPAGDILLAGSGPLLVAVAAQLAALGKPPIAVLERSTSPVSLPVIANLLRAPAYLWEAAGYLLTLARSGLRPRHAIIRAIAPTAEGRLSVTIATHAGLQQTLVVDRVALHDGLLPNGNGTASTPNGPFTVRAGDCREILGGVAAIADGRLAARAVLAHLGQAAPADNAPATILARERQAQSALNTLYDYAGTDPAQLPDDTVICRCEGRTLGQLRALLASGDPVSAREIKLNGRFGMGACQGRFCAEFVTSFVASQRGGEAPHVSEIVGTRWPVKPVPIAAFVTLPPSSPPE</sequence>
<dbReference type="GO" id="GO:0016491">
    <property type="term" value="F:oxidoreductase activity"/>
    <property type="evidence" value="ECO:0007669"/>
    <property type="project" value="UniProtKB-KW"/>
</dbReference>
<protein>
    <submittedName>
        <fullName evidence="3">FAD-dependent oxidoreductase</fullName>
    </submittedName>
</protein>
<dbReference type="InterPro" id="IPR017224">
    <property type="entry name" value="Opine_Oxase_asu/HCN_bsu"/>
</dbReference>
<dbReference type="AlphaFoldDB" id="A0A5B8LPY0"/>
<evidence type="ECO:0000313" key="3">
    <source>
        <dbReference type="EMBL" id="QDZ09745.1"/>
    </source>
</evidence>
<dbReference type="RefSeq" id="WP_146288554.1">
    <property type="nucleotide sequence ID" value="NZ_CP042304.1"/>
</dbReference>
<dbReference type="Proteomes" id="UP000315364">
    <property type="component" value="Chromosome"/>
</dbReference>
<accession>A0A5B8LPY0</accession>
<dbReference type="Gene3D" id="1.10.10.1100">
    <property type="entry name" value="BFD-like [2Fe-2S]-binding domain"/>
    <property type="match status" value="1"/>
</dbReference>
<keyword evidence="1" id="KW-0560">Oxidoreductase</keyword>
<dbReference type="PANTHER" id="PTHR42949:SF3">
    <property type="entry name" value="ANAEROBIC GLYCEROL-3-PHOSPHATE DEHYDROGENASE SUBUNIT B"/>
    <property type="match status" value="1"/>
</dbReference>
<keyword evidence="4" id="KW-1185">Reference proteome</keyword>
<dbReference type="PRINTS" id="PR00368">
    <property type="entry name" value="FADPNR"/>
</dbReference>
<dbReference type="InterPro" id="IPR041854">
    <property type="entry name" value="BFD-like_2Fe2S-bd_dom_sf"/>
</dbReference>
<dbReference type="InterPro" id="IPR036188">
    <property type="entry name" value="FAD/NAD-bd_sf"/>
</dbReference>
<dbReference type="PIRSF" id="PIRSF037495">
    <property type="entry name" value="Opine_OX_OoxA/HcnB"/>
    <property type="match status" value="1"/>
</dbReference>
<name>A0A5B8LPY0_9HYPH</name>
<dbReference type="Pfam" id="PF07992">
    <property type="entry name" value="Pyr_redox_2"/>
    <property type="match status" value="1"/>
</dbReference>
<dbReference type="Gene3D" id="3.50.50.60">
    <property type="entry name" value="FAD/NAD(P)-binding domain"/>
    <property type="match status" value="1"/>
</dbReference>
<gene>
    <name evidence="3" type="ORF">FPZ08_02680</name>
</gene>
<dbReference type="KEGG" id="dea:FPZ08_02680"/>
<evidence type="ECO:0000256" key="1">
    <source>
        <dbReference type="ARBA" id="ARBA00023002"/>
    </source>
</evidence>
<dbReference type="PRINTS" id="PR00469">
    <property type="entry name" value="PNDRDTASEII"/>
</dbReference>
<reference evidence="3 4" key="1">
    <citation type="submission" date="2019-07" db="EMBL/GenBank/DDBJ databases">
        <title>Full genome sequence of Devosia sp. Gsoil 520.</title>
        <authorList>
            <person name="Im W.-T."/>
        </authorList>
    </citation>
    <scope>NUCLEOTIDE SEQUENCE [LARGE SCALE GENOMIC DNA]</scope>
    <source>
        <strain evidence="3 4">Gsoil 520</strain>
    </source>
</reference>